<feature type="non-terminal residue" evidence="1">
    <location>
        <position position="1"/>
    </location>
</feature>
<protein>
    <submittedName>
        <fullName evidence="1">Uncharacterized protein</fullName>
    </submittedName>
</protein>
<sequence>LGDGPEELVLGLTESLQEVVHDRGLVLGDRHVRRPLAVEVRHWPVHGAVLHVGEVREVVLTAGPPLVSVRATHVTPWIVVSLRVSTVMARPTAVVPVSSFQWTRPDT</sequence>
<feature type="non-terminal residue" evidence="1">
    <location>
        <position position="107"/>
    </location>
</feature>
<dbReference type="AlphaFoldDB" id="A0A1B6I7L8"/>
<proteinExistence type="predicted"/>
<name>A0A1B6I7L8_9HEMI</name>
<dbReference type="EMBL" id="GECU01024792">
    <property type="protein sequence ID" value="JAS82914.1"/>
    <property type="molecule type" value="Transcribed_RNA"/>
</dbReference>
<reference evidence="1" key="1">
    <citation type="submission" date="2015-11" db="EMBL/GenBank/DDBJ databases">
        <title>De novo transcriptome assembly of four potential Pierce s Disease insect vectors from Arizona vineyards.</title>
        <authorList>
            <person name="Tassone E.E."/>
        </authorList>
    </citation>
    <scope>NUCLEOTIDE SEQUENCE</scope>
</reference>
<accession>A0A1B6I7L8</accession>
<organism evidence="1">
    <name type="scientific">Homalodisca liturata</name>
    <dbReference type="NCBI Taxonomy" id="320908"/>
    <lineage>
        <taxon>Eukaryota</taxon>
        <taxon>Metazoa</taxon>
        <taxon>Ecdysozoa</taxon>
        <taxon>Arthropoda</taxon>
        <taxon>Hexapoda</taxon>
        <taxon>Insecta</taxon>
        <taxon>Pterygota</taxon>
        <taxon>Neoptera</taxon>
        <taxon>Paraneoptera</taxon>
        <taxon>Hemiptera</taxon>
        <taxon>Auchenorrhyncha</taxon>
        <taxon>Membracoidea</taxon>
        <taxon>Cicadellidae</taxon>
        <taxon>Cicadellinae</taxon>
        <taxon>Proconiini</taxon>
        <taxon>Homalodisca</taxon>
    </lineage>
</organism>
<gene>
    <name evidence="1" type="ORF">g.56488</name>
</gene>
<evidence type="ECO:0000313" key="1">
    <source>
        <dbReference type="EMBL" id="JAS82914.1"/>
    </source>
</evidence>